<protein>
    <recommendedName>
        <fullName evidence="1">YjiS-like domain-containing protein</fullName>
    </recommendedName>
</protein>
<proteinExistence type="predicted"/>
<keyword evidence="3" id="KW-1185">Reference proteome</keyword>
<sequence>MERTLTSKPDDFVQQPVASAWPLRILATLLLWQQRARTRRQLAQLDQRQLSDIGISACERLEEVNKPFWR</sequence>
<evidence type="ECO:0000259" key="1">
    <source>
        <dbReference type="Pfam" id="PF06568"/>
    </source>
</evidence>
<evidence type="ECO:0000313" key="3">
    <source>
        <dbReference type="Proteomes" id="UP000744555"/>
    </source>
</evidence>
<comment type="caution">
    <text evidence="2">The sequence shown here is derived from an EMBL/GenBank/DDBJ whole genome shotgun (WGS) entry which is preliminary data.</text>
</comment>
<dbReference type="Pfam" id="PF06568">
    <property type="entry name" value="YjiS-like"/>
    <property type="match status" value="1"/>
</dbReference>
<dbReference type="InterPro" id="IPR009506">
    <property type="entry name" value="YjiS-like"/>
</dbReference>
<name>A0ABR7S4M6_AQUAC</name>
<organism evidence="2 3">
    <name type="scientific">Aquipseudomonas alcaligenes</name>
    <name type="common">Pseudomonas alcaligenes</name>
    <dbReference type="NCBI Taxonomy" id="43263"/>
    <lineage>
        <taxon>Bacteria</taxon>
        <taxon>Pseudomonadati</taxon>
        <taxon>Pseudomonadota</taxon>
        <taxon>Gammaproteobacteria</taxon>
        <taxon>Pseudomonadales</taxon>
        <taxon>Pseudomonadaceae</taxon>
        <taxon>Aquipseudomonas</taxon>
    </lineage>
</organism>
<dbReference type="RefSeq" id="WP_187807179.1">
    <property type="nucleotide sequence ID" value="NZ_LZEU01000001.1"/>
</dbReference>
<gene>
    <name evidence="2" type="ORF">A9179_15545</name>
</gene>
<dbReference type="Proteomes" id="UP000744555">
    <property type="component" value="Unassembled WGS sequence"/>
</dbReference>
<feature type="domain" description="YjiS-like" evidence="1">
    <location>
        <begin position="26"/>
        <end position="59"/>
    </location>
</feature>
<reference evidence="2 3" key="1">
    <citation type="submission" date="2016-06" db="EMBL/GenBank/DDBJ databases">
        <authorList>
            <person name="Ramos C."/>
            <person name="Pintado A."/>
            <person name="Crespo-Gomez J.I."/>
        </authorList>
    </citation>
    <scope>NUCLEOTIDE SEQUENCE [LARGE SCALE GENOMIC DNA]</scope>
    <source>
        <strain evidence="2 3">AVO110</strain>
    </source>
</reference>
<dbReference type="EMBL" id="LZEU01000001">
    <property type="protein sequence ID" value="MBC9251687.1"/>
    <property type="molecule type" value="Genomic_DNA"/>
</dbReference>
<evidence type="ECO:0000313" key="2">
    <source>
        <dbReference type="EMBL" id="MBC9251687.1"/>
    </source>
</evidence>
<accession>A0ABR7S4M6</accession>